<dbReference type="PANTHER" id="PTHR13504:SF38">
    <property type="entry name" value="FIDO DOMAIN-CONTAINING PROTEIN"/>
    <property type="match status" value="1"/>
</dbReference>
<dbReference type="InterPro" id="IPR003812">
    <property type="entry name" value="Fido"/>
</dbReference>
<evidence type="ECO:0000313" key="6">
    <source>
        <dbReference type="EMBL" id="RGD78807.1"/>
    </source>
</evidence>
<dbReference type="AlphaFoldDB" id="A0A3E3EAS0"/>
<feature type="region of interest" description="Disordered" evidence="4">
    <location>
        <begin position="255"/>
        <end position="275"/>
    </location>
</feature>
<evidence type="ECO:0000256" key="3">
    <source>
        <dbReference type="PIRSR" id="PIRSR640198-3"/>
    </source>
</evidence>
<evidence type="ECO:0000256" key="4">
    <source>
        <dbReference type="SAM" id="MobiDB-lite"/>
    </source>
</evidence>
<feature type="domain" description="Fido" evidence="5">
    <location>
        <begin position="93"/>
        <end position="237"/>
    </location>
</feature>
<dbReference type="Gene3D" id="1.10.3290.10">
    <property type="entry name" value="Fido-like domain"/>
    <property type="match status" value="1"/>
</dbReference>
<accession>A0A3E3EAS0</accession>
<feature type="binding site" evidence="2">
    <location>
        <begin position="215"/>
        <end position="216"/>
    </location>
    <ligand>
        <name>ATP</name>
        <dbReference type="ChEBI" id="CHEBI:30616"/>
    </ligand>
</feature>
<evidence type="ECO:0000256" key="1">
    <source>
        <dbReference type="PIRSR" id="PIRSR640198-1"/>
    </source>
</evidence>
<dbReference type="RefSeq" id="WP_117582526.1">
    <property type="nucleotide sequence ID" value="NZ_QUSL01000043.1"/>
</dbReference>
<comment type="caution">
    <text evidence="6">The sequence shown here is derived from an EMBL/GenBank/DDBJ whole genome shotgun (WGS) entry which is preliminary data.</text>
</comment>
<gene>
    <name evidence="6" type="ORF">DXB93_16940</name>
</gene>
<evidence type="ECO:0000256" key="2">
    <source>
        <dbReference type="PIRSR" id="PIRSR640198-2"/>
    </source>
</evidence>
<feature type="binding site" evidence="2">
    <location>
        <begin position="183"/>
        <end position="190"/>
    </location>
    <ligand>
        <name>ATP</name>
        <dbReference type="ChEBI" id="CHEBI:30616"/>
    </ligand>
</feature>
<keyword evidence="2" id="KW-0067">ATP-binding</keyword>
<reference evidence="6 7" key="1">
    <citation type="submission" date="2018-08" db="EMBL/GenBank/DDBJ databases">
        <title>A genome reference for cultivated species of the human gut microbiota.</title>
        <authorList>
            <person name="Zou Y."/>
            <person name="Xue W."/>
            <person name="Luo G."/>
        </authorList>
    </citation>
    <scope>NUCLEOTIDE SEQUENCE [LARGE SCALE GENOMIC DNA]</scope>
    <source>
        <strain evidence="6 7">OM06-4</strain>
    </source>
</reference>
<dbReference type="EMBL" id="QUSL01000043">
    <property type="protein sequence ID" value="RGD78807.1"/>
    <property type="molecule type" value="Genomic_DNA"/>
</dbReference>
<dbReference type="PANTHER" id="PTHR13504">
    <property type="entry name" value="FIDO DOMAIN-CONTAINING PROTEIN DDB_G0283145"/>
    <property type="match status" value="1"/>
</dbReference>
<dbReference type="Pfam" id="PF02661">
    <property type="entry name" value="Fic"/>
    <property type="match status" value="1"/>
</dbReference>
<proteinExistence type="predicted"/>
<keyword evidence="2" id="KW-0547">Nucleotide-binding</keyword>
<dbReference type="PROSITE" id="PS51459">
    <property type="entry name" value="FIDO"/>
    <property type="match status" value="1"/>
</dbReference>
<name>A0A3E3EAS0_9FIRM</name>
<evidence type="ECO:0000313" key="7">
    <source>
        <dbReference type="Proteomes" id="UP000261032"/>
    </source>
</evidence>
<dbReference type="Proteomes" id="UP000261032">
    <property type="component" value="Unassembled WGS sequence"/>
</dbReference>
<dbReference type="InterPro" id="IPR040198">
    <property type="entry name" value="Fido_containing"/>
</dbReference>
<organism evidence="6 7">
    <name type="scientific">Thomasclavelia ramosa</name>
    <dbReference type="NCBI Taxonomy" id="1547"/>
    <lineage>
        <taxon>Bacteria</taxon>
        <taxon>Bacillati</taxon>
        <taxon>Bacillota</taxon>
        <taxon>Erysipelotrichia</taxon>
        <taxon>Erysipelotrichales</taxon>
        <taxon>Coprobacillaceae</taxon>
        <taxon>Thomasclavelia</taxon>
    </lineage>
</organism>
<feature type="site" description="Important for autoinhibition of adenylyltransferase activity" evidence="3">
    <location>
        <position position="42"/>
    </location>
</feature>
<dbReference type="GO" id="GO:0005524">
    <property type="term" value="F:ATP binding"/>
    <property type="evidence" value="ECO:0007669"/>
    <property type="project" value="UniProtKB-KW"/>
</dbReference>
<dbReference type="InterPro" id="IPR036597">
    <property type="entry name" value="Fido-like_dom_sf"/>
</dbReference>
<evidence type="ECO:0000259" key="5">
    <source>
        <dbReference type="PROSITE" id="PS51459"/>
    </source>
</evidence>
<feature type="active site" evidence="1">
    <location>
        <position position="179"/>
    </location>
</feature>
<protein>
    <submittedName>
        <fullName evidence="6">Fic family protein</fullName>
    </submittedName>
</protein>
<dbReference type="SUPFAM" id="SSF140931">
    <property type="entry name" value="Fic-like"/>
    <property type="match status" value="1"/>
</dbReference>
<sequence>MINNSKKIIKMWKGKNIRTAIELDNALENFQVLFAYNSNHIEMPEVTYHDTREIFENGKVTNFRGDIKNLFAIQNQKTCYLYLRDRIVKKEKLSVDLIKEIHHELVKGTYDERRFERGERPGEFKKHDYVTGKNEVGSYPNEVEGDIRELVTEINEIEINEDNCFMVAAYFHARFENIHPFADGNGRVGRTLLNYLNMINNIPPVIIYDEDKKYYYECLEKYDTDDDISSLEEFFEYELERTWQRELLEIKKKSSHKKLSDTMENTVNRLKSEEK</sequence>